<accession>A0A914N887</accession>
<feature type="transmembrane region" description="Helical" evidence="2">
    <location>
        <begin position="122"/>
        <end position="142"/>
    </location>
</feature>
<organism evidence="3 4">
    <name type="scientific">Meloidogyne incognita</name>
    <name type="common">Southern root-knot nematode worm</name>
    <name type="synonym">Oxyuris incognita</name>
    <dbReference type="NCBI Taxonomy" id="6306"/>
    <lineage>
        <taxon>Eukaryota</taxon>
        <taxon>Metazoa</taxon>
        <taxon>Ecdysozoa</taxon>
        <taxon>Nematoda</taxon>
        <taxon>Chromadorea</taxon>
        <taxon>Rhabditida</taxon>
        <taxon>Tylenchina</taxon>
        <taxon>Tylenchomorpha</taxon>
        <taxon>Tylenchoidea</taxon>
        <taxon>Meloidogynidae</taxon>
        <taxon>Meloidogyninae</taxon>
        <taxon>Meloidogyne</taxon>
        <taxon>Meloidogyne incognita group</taxon>
    </lineage>
</organism>
<feature type="region of interest" description="Disordered" evidence="1">
    <location>
        <begin position="1"/>
        <end position="20"/>
    </location>
</feature>
<keyword evidence="2" id="KW-0472">Membrane</keyword>
<keyword evidence="3" id="KW-1185">Reference proteome</keyword>
<sequence>MRKSEECGRDYTVPVPPPPIDGHLYPIIEQHPNEVARGPPPYNEQQQQQSGCQPIGVRYFVHGQQDGGRSSGNNLGREFHAIHTTLPANGDTVFYYISSSSSPSNCKRNEPFLLIRRRRSSIASIVLVSLLASILLIVFVRMHTEFARKHIQQQEVFRIVRFWWCWWRWRSVSWRSIDWWWWWWWRWWWWRSIGWWSVDRRWRGWWWSISWWNVDWWRRWWRWSISWRCVGRRWWRWRWCVSRRSVDRWCIPFGLVRLFGCFGFFSTCDRWQLKLIF</sequence>
<evidence type="ECO:0000256" key="1">
    <source>
        <dbReference type="SAM" id="MobiDB-lite"/>
    </source>
</evidence>
<evidence type="ECO:0000313" key="4">
    <source>
        <dbReference type="WBParaSite" id="Minc3s04145g35600"/>
    </source>
</evidence>
<reference evidence="4" key="1">
    <citation type="submission" date="2022-11" db="UniProtKB">
        <authorList>
            <consortium name="WormBaseParasite"/>
        </authorList>
    </citation>
    <scope>IDENTIFICATION</scope>
</reference>
<keyword evidence="2" id="KW-0812">Transmembrane</keyword>
<evidence type="ECO:0000313" key="3">
    <source>
        <dbReference type="Proteomes" id="UP000887563"/>
    </source>
</evidence>
<proteinExistence type="predicted"/>
<protein>
    <submittedName>
        <fullName evidence="4">Uncharacterized protein</fullName>
    </submittedName>
</protein>
<keyword evidence="2" id="KW-1133">Transmembrane helix</keyword>
<evidence type="ECO:0000256" key="2">
    <source>
        <dbReference type="SAM" id="Phobius"/>
    </source>
</evidence>
<dbReference type="Proteomes" id="UP000887563">
    <property type="component" value="Unplaced"/>
</dbReference>
<dbReference type="WBParaSite" id="Minc3s04145g35600">
    <property type="protein sequence ID" value="Minc3s04145g35600"/>
    <property type="gene ID" value="Minc3s04145g35600"/>
</dbReference>
<name>A0A914N887_MELIC</name>
<dbReference type="AlphaFoldDB" id="A0A914N887"/>